<evidence type="ECO:0000256" key="3">
    <source>
        <dbReference type="ARBA" id="ARBA00022490"/>
    </source>
</evidence>
<dbReference type="Pfam" id="PF25045">
    <property type="entry name" value="vWA_Ro60"/>
    <property type="match status" value="1"/>
</dbReference>
<reference evidence="9" key="1">
    <citation type="submission" date="2021-01" db="UniProtKB">
        <authorList>
            <consortium name="EnsemblMetazoa"/>
        </authorList>
    </citation>
    <scope>IDENTIFICATION</scope>
</reference>
<accession>A0A7M5V9F7</accession>
<dbReference type="GO" id="GO:0003723">
    <property type="term" value="F:RNA binding"/>
    <property type="evidence" value="ECO:0007669"/>
    <property type="project" value="UniProtKB-KW"/>
</dbReference>
<dbReference type="GO" id="GO:1990904">
    <property type="term" value="C:ribonucleoprotein complex"/>
    <property type="evidence" value="ECO:0007669"/>
    <property type="project" value="UniProtKB-KW"/>
</dbReference>
<dbReference type="AlphaFoldDB" id="A0A7M5V9F7"/>
<dbReference type="InterPro" id="IPR056800">
    <property type="entry name" value="vWA_Ro60"/>
</dbReference>
<evidence type="ECO:0000256" key="6">
    <source>
        <dbReference type="ARBA" id="ARBA00023274"/>
    </source>
</evidence>
<dbReference type="PROSITE" id="PS50988">
    <property type="entry name" value="TROVE"/>
    <property type="match status" value="1"/>
</dbReference>
<evidence type="ECO:0000256" key="7">
    <source>
        <dbReference type="SAM" id="MobiDB-lite"/>
    </source>
</evidence>
<organism evidence="9 10">
    <name type="scientific">Clytia hemisphaerica</name>
    <dbReference type="NCBI Taxonomy" id="252671"/>
    <lineage>
        <taxon>Eukaryota</taxon>
        <taxon>Metazoa</taxon>
        <taxon>Cnidaria</taxon>
        <taxon>Hydrozoa</taxon>
        <taxon>Hydroidolina</taxon>
        <taxon>Leptothecata</taxon>
        <taxon>Obeliida</taxon>
        <taxon>Clytiidae</taxon>
        <taxon>Clytia</taxon>
    </lineage>
</organism>
<dbReference type="PANTHER" id="PTHR14202:SF0">
    <property type="entry name" value="RNA-BINDING PROTEIN RO60"/>
    <property type="match status" value="1"/>
</dbReference>
<dbReference type="OrthoDB" id="6098064at2759"/>
<feature type="compositionally biased region" description="Polar residues" evidence="7">
    <location>
        <begin position="208"/>
        <end position="222"/>
    </location>
</feature>
<dbReference type="InterPro" id="IPR040322">
    <property type="entry name" value="TROVE2"/>
</dbReference>
<dbReference type="InterPro" id="IPR036465">
    <property type="entry name" value="vWFA_dom_sf"/>
</dbReference>
<sequence>MDPFKKLALLKAKMTSMSRAQIAEAIRNMTLGVNTTEQEPDLTTPQNQPLQGQSQNSAGGFSYTVDNITRLKRYLILGSDKAKYKSGSQAENVQNIPVVEELLKEGKGKEVIDLIVQFAREARISKEENILMVLRDCMMYQGDTMYEDRTIQRAAYDSIVKICNIPTKLFRLMELCKPCYQNNWKPSTKPVSKTQLRKKAKQAAQQQNPGPSTSTETATAQPPSAKVPVETCEIVEEGEPPKKKKKKTKKKKKPKEPKPQTTQRFKKSSSWGRARRRGVGNFYTDPSKDANRLLLLMTKYKQRHNWNHVQTLGYCHPKMMGDEEQAKNIVLQYCTRGKEKLDKYLVKKNIDGNQPMDPITSQILQHIKVLEEVKNLKPDVPADVKRLLELLHQYGIRKVPQEFDVDAAGQMVQVENTQRKKCSFQLTREHLPNGFQKLKEVWVALLQDMPMTALIRNLGKMTSLGLFDDPANREIVKKVLGDGSILNKARIHPVKILLASKMYEQGHGDQGQSHQPQQEYPTMSLSQQLRQQRQRQQQPQQPQQRVPTKEPLTWIPNAEISKALNDAFYLSFRQPGKNSSFRTDKKFMLNLDVSGSMDWRNCVGCDFLTPAAASFALAMITMKVEPHCSVFAFGRTLQNIDHLLKRDMTIREAIQLGRSINFGATDCALPMVHATQNRLDVDVFIVYTDSETWVGKVHPSEALKNYRLKMNKPDAKLIVMAMQVNDFTIADPLDRGMFDVCGFDSNVPDMICEIARGNMS</sequence>
<dbReference type="GO" id="GO:0005737">
    <property type="term" value="C:cytoplasm"/>
    <property type="evidence" value="ECO:0007669"/>
    <property type="project" value="UniProtKB-SubCell"/>
</dbReference>
<evidence type="ECO:0000259" key="8">
    <source>
        <dbReference type="PROSITE" id="PS50988"/>
    </source>
</evidence>
<feature type="region of interest" description="Disordered" evidence="7">
    <location>
        <begin position="187"/>
        <end position="284"/>
    </location>
</feature>
<dbReference type="InterPro" id="IPR008858">
    <property type="entry name" value="TROVE_dom"/>
</dbReference>
<protein>
    <recommendedName>
        <fullName evidence="8">TROVE domain-containing protein</fullName>
    </recommendedName>
</protein>
<dbReference type="Proteomes" id="UP000594262">
    <property type="component" value="Unplaced"/>
</dbReference>
<comment type="subcellular location">
    <subcellularLocation>
        <location evidence="1">Cytoplasm</location>
    </subcellularLocation>
</comment>
<keyword evidence="3" id="KW-0963">Cytoplasm</keyword>
<dbReference type="PANTHER" id="PTHR14202">
    <property type="entry name" value="60 KDA RIBONUCLEOPROTEIN SSA/RO"/>
    <property type="match status" value="1"/>
</dbReference>
<feature type="domain" description="TROVE" evidence="8">
    <location>
        <begin position="54"/>
        <end position="580"/>
    </location>
</feature>
<keyword evidence="6" id="KW-0687">Ribonucleoprotein</keyword>
<evidence type="ECO:0000256" key="4">
    <source>
        <dbReference type="ARBA" id="ARBA00022723"/>
    </source>
</evidence>
<evidence type="ECO:0000313" key="10">
    <source>
        <dbReference type="Proteomes" id="UP000594262"/>
    </source>
</evidence>
<keyword evidence="4" id="KW-0479">Metal-binding</keyword>
<feature type="compositionally biased region" description="Polar residues" evidence="7">
    <location>
        <begin position="260"/>
        <end position="271"/>
    </location>
</feature>
<feature type="region of interest" description="Disordered" evidence="7">
    <location>
        <begin position="505"/>
        <end position="552"/>
    </location>
</feature>
<keyword evidence="5" id="KW-0694">RNA-binding</keyword>
<evidence type="ECO:0000256" key="1">
    <source>
        <dbReference type="ARBA" id="ARBA00004496"/>
    </source>
</evidence>
<feature type="compositionally biased region" description="Polar residues" evidence="7">
    <location>
        <begin position="510"/>
        <end position="523"/>
    </location>
</feature>
<feature type="region of interest" description="Disordered" evidence="7">
    <location>
        <begin position="37"/>
        <end position="58"/>
    </location>
</feature>
<dbReference type="Gene3D" id="3.40.50.410">
    <property type="entry name" value="von Willebrand factor, type A domain"/>
    <property type="match status" value="1"/>
</dbReference>
<evidence type="ECO:0000256" key="5">
    <source>
        <dbReference type="ARBA" id="ARBA00022884"/>
    </source>
</evidence>
<keyword evidence="10" id="KW-1185">Reference proteome</keyword>
<name>A0A7M5V9F7_9CNID</name>
<evidence type="ECO:0000256" key="2">
    <source>
        <dbReference type="ARBA" id="ARBA00007814"/>
    </source>
</evidence>
<feature type="compositionally biased region" description="Basic residues" evidence="7">
    <location>
        <begin position="242"/>
        <end position="255"/>
    </location>
</feature>
<comment type="similarity">
    <text evidence="2">Belongs to the Ro 60 kDa family.</text>
</comment>
<evidence type="ECO:0000313" key="9">
    <source>
        <dbReference type="EnsemblMetazoa" id="CLYHEMP012049.2"/>
    </source>
</evidence>
<dbReference type="EnsemblMetazoa" id="CLYHEMT012049.5">
    <property type="protein sequence ID" value="CLYHEMP012049.5"/>
    <property type="gene ID" value="CLYHEMG012049"/>
</dbReference>
<dbReference type="Pfam" id="PF05731">
    <property type="entry name" value="TROVE"/>
    <property type="match status" value="1"/>
</dbReference>
<dbReference type="EnsemblMetazoa" id="CLYHEMT012049.2">
    <property type="protein sequence ID" value="CLYHEMP012049.2"/>
    <property type="gene ID" value="CLYHEMG012049"/>
</dbReference>
<dbReference type="InterPro" id="IPR037214">
    <property type="entry name" value="TROVE_dom_sf"/>
</dbReference>
<feature type="compositionally biased region" description="Low complexity" evidence="7">
    <location>
        <begin position="524"/>
        <end position="545"/>
    </location>
</feature>
<dbReference type="SUPFAM" id="SSF53300">
    <property type="entry name" value="vWA-like"/>
    <property type="match status" value="1"/>
</dbReference>
<dbReference type="GO" id="GO:0046872">
    <property type="term" value="F:metal ion binding"/>
    <property type="evidence" value="ECO:0007669"/>
    <property type="project" value="UniProtKB-KW"/>
</dbReference>
<proteinExistence type="inferred from homology"/>
<dbReference type="SUPFAM" id="SSF140864">
    <property type="entry name" value="TROVE domain-like"/>
    <property type="match status" value="2"/>
</dbReference>